<organism evidence="1 2">
    <name type="scientific">Pneumocystis oryctolagi</name>
    <dbReference type="NCBI Taxonomy" id="42067"/>
    <lineage>
        <taxon>Eukaryota</taxon>
        <taxon>Fungi</taxon>
        <taxon>Dikarya</taxon>
        <taxon>Ascomycota</taxon>
        <taxon>Taphrinomycotina</taxon>
        <taxon>Pneumocystomycetes</taxon>
        <taxon>Pneumocystaceae</taxon>
        <taxon>Pneumocystis</taxon>
    </lineage>
</organism>
<accession>A0ACB7CDM7</accession>
<proteinExistence type="predicted"/>
<sequence>MSVECKNQLGFHRPLTSMVKVSLFLCNPHKNPIIFKIKTTAPRQYCVRPNSGRIEAGQEIEVLVLFQALKEEPPLDFKCRDKFLIQSIILTDKDVTDTQSLLSLFDSVAKEDIHEKKIKCVFLSPEQDHTIQHTSEKSLNDYDKYGSVRSSENHDYSIDSTITKPTLDSVQSSPGNDTLTSRAPEHSVPNEDLKQKHNVQFLKHLNINIFKKLGLK</sequence>
<name>A0ACB7CDM7_9ASCO</name>
<gene>
    <name evidence="1" type="ORF">PORY_000769</name>
</gene>
<dbReference type="Proteomes" id="UP000768646">
    <property type="component" value="Unassembled WGS sequence"/>
</dbReference>
<reference evidence="1 2" key="1">
    <citation type="journal article" date="2021" name="Commun. Biol.">
        <title>Genomic insights into the host specific adaptation of the Pneumocystis genus.</title>
        <authorList>
            <person name="Cisse O.H."/>
            <person name="Ma L."/>
            <person name="Dekker J.P."/>
            <person name="Khil P.P."/>
            <person name="Youn J.-H."/>
            <person name="Brenchley J.M."/>
            <person name="Blair R."/>
            <person name="Pahar B."/>
            <person name="Chabe M."/>
            <person name="Van Rompay K.K.A."/>
            <person name="Keesler R."/>
            <person name="Sukura A."/>
            <person name="Hirsch V."/>
            <person name="Kutty G."/>
            <person name="Liu Y."/>
            <person name="Peng L."/>
            <person name="Chen J."/>
            <person name="Song J."/>
            <person name="Weissenbacher-Lang C."/>
            <person name="Xu J."/>
            <person name="Upham N.S."/>
            <person name="Stajich J.E."/>
            <person name="Cuomo C.A."/>
            <person name="Cushion M.T."/>
            <person name="Kovacs J.A."/>
        </authorList>
    </citation>
    <scope>NUCLEOTIDE SEQUENCE [LARGE SCALE GENOMIC DNA]</scope>
    <source>
        <strain evidence="1 2">RABM</strain>
    </source>
</reference>
<comment type="caution">
    <text evidence="1">The sequence shown here is derived from an EMBL/GenBank/DDBJ whole genome shotgun (WGS) entry which is preliminary data.</text>
</comment>
<protein>
    <submittedName>
        <fullName evidence="1">Uncharacterized protein</fullName>
    </submittedName>
</protein>
<dbReference type="EMBL" id="JABTEG010000002">
    <property type="protein sequence ID" value="KAG4305859.1"/>
    <property type="molecule type" value="Genomic_DNA"/>
</dbReference>
<evidence type="ECO:0000313" key="1">
    <source>
        <dbReference type="EMBL" id="KAG4305859.1"/>
    </source>
</evidence>
<evidence type="ECO:0000313" key="2">
    <source>
        <dbReference type="Proteomes" id="UP000768646"/>
    </source>
</evidence>
<keyword evidence="2" id="KW-1185">Reference proteome</keyword>